<evidence type="ECO:0008006" key="4">
    <source>
        <dbReference type="Google" id="ProtNLM"/>
    </source>
</evidence>
<feature type="signal peptide" evidence="1">
    <location>
        <begin position="1"/>
        <end position="20"/>
    </location>
</feature>
<dbReference type="EMBL" id="CAUJNA010003713">
    <property type="protein sequence ID" value="CAJ1408271.1"/>
    <property type="molecule type" value="Genomic_DNA"/>
</dbReference>
<keyword evidence="1" id="KW-0732">Signal</keyword>
<accession>A0AA36JNF0</accession>
<evidence type="ECO:0000313" key="3">
    <source>
        <dbReference type="Proteomes" id="UP001178507"/>
    </source>
</evidence>
<evidence type="ECO:0000313" key="2">
    <source>
        <dbReference type="EMBL" id="CAJ1408271.1"/>
    </source>
</evidence>
<dbReference type="Proteomes" id="UP001178507">
    <property type="component" value="Unassembled WGS sequence"/>
</dbReference>
<sequence>MARLRSIVFRYLLLLSVISAAQEDGDGDGDGSVELGPRLPGDSEYWLRLRSLSFSEGKLEPQFDGKGHDFTLTIENPEVKSFIITVELDLKYYDLLALPRIEVDGKVIEVSPLNTIVVPVLMNSSIGPEDKIVSIKLMDPSGKGFGGFLGFGAKPRDHEYRIRCLQPPEFQNAGG</sequence>
<evidence type="ECO:0000256" key="1">
    <source>
        <dbReference type="SAM" id="SignalP"/>
    </source>
</evidence>
<comment type="caution">
    <text evidence="2">The sequence shown here is derived from an EMBL/GenBank/DDBJ whole genome shotgun (WGS) entry which is preliminary data.</text>
</comment>
<gene>
    <name evidence="2" type="ORF">EVOR1521_LOCUS29752</name>
</gene>
<name>A0AA36JNF0_9DINO</name>
<keyword evidence="3" id="KW-1185">Reference proteome</keyword>
<organism evidence="2 3">
    <name type="scientific">Effrenium voratum</name>
    <dbReference type="NCBI Taxonomy" id="2562239"/>
    <lineage>
        <taxon>Eukaryota</taxon>
        <taxon>Sar</taxon>
        <taxon>Alveolata</taxon>
        <taxon>Dinophyceae</taxon>
        <taxon>Suessiales</taxon>
        <taxon>Symbiodiniaceae</taxon>
        <taxon>Effrenium</taxon>
    </lineage>
</organism>
<proteinExistence type="predicted"/>
<feature type="chain" id="PRO_5041299836" description="Late embryogenesis abundant protein LEA-2 subgroup domain-containing protein" evidence="1">
    <location>
        <begin position="21"/>
        <end position="175"/>
    </location>
</feature>
<dbReference type="AlphaFoldDB" id="A0AA36JNF0"/>
<reference evidence="2" key="1">
    <citation type="submission" date="2023-08" db="EMBL/GenBank/DDBJ databases">
        <authorList>
            <person name="Chen Y."/>
            <person name="Shah S."/>
            <person name="Dougan E. K."/>
            <person name="Thang M."/>
            <person name="Chan C."/>
        </authorList>
    </citation>
    <scope>NUCLEOTIDE SEQUENCE</scope>
</reference>
<protein>
    <recommendedName>
        <fullName evidence="4">Late embryogenesis abundant protein LEA-2 subgroup domain-containing protein</fullName>
    </recommendedName>
</protein>